<dbReference type="Proteomes" id="UP000246702">
    <property type="component" value="Unassembled WGS sequence"/>
</dbReference>
<sequence>MTTWSPTQYLKFASERNTPAQDLLTHIPIQSPTRIVDLGCGPGNSTALLAARYNTPSTTSITGIDSSPDMINKANTTTTADNISFAVGAVESYTPDAPVDLYFSNAVLQWLPKGERLQVIKKLVKGQKAGGVFAFQMPDTLGEPSHVIMREVAERGPWAEKLRGVGREEVESLEEIYDVLVDGTDGVEVDVKVWRTVYYHALDGHGEIVEWVRGTGLRPYLERLGEEEQRGFLEVYEGELRERGVERSGCWDWIVYVKLGLWSMRVESSYSEKNMVMNILQGCRDAGMQNSGSSEISKYRDISPSSLGLFTHQ</sequence>
<proteinExistence type="predicted"/>
<dbReference type="PANTHER" id="PTHR43861">
    <property type="entry name" value="TRANS-ACONITATE 2-METHYLTRANSFERASE-RELATED"/>
    <property type="match status" value="1"/>
</dbReference>
<name>A0A317V9X4_9EURO</name>
<dbReference type="EMBL" id="MSFK01000037">
    <property type="protein sequence ID" value="PWY71134.1"/>
    <property type="molecule type" value="Genomic_DNA"/>
</dbReference>
<dbReference type="Gene3D" id="1.10.150.290">
    <property type="entry name" value="S-adenosyl-L-methionine-dependent methyltransferases"/>
    <property type="match status" value="1"/>
</dbReference>
<dbReference type="InterPro" id="IPR023149">
    <property type="entry name" value="Trans_acon_MeTrfase_C"/>
</dbReference>
<dbReference type="AlphaFoldDB" id="A0A317V9X4"/>
<accession>A0A317V9X4</accession>
<gene>
    <name evidence="4" type="ORF">BO94DRAFT_550506</name>
</gene>
<dbReference type="OrthoDB" id="66144at2759"/>
<dbReference type="InterPro" id="IPR041698">
    <property type="entry name" value="Methyltransf_25"/>
</dbReference>
<dbReference type="SUPFAM" id="SSF53335">
    <property type="entry name" value="S-adenosyl-L-methionine-dependent methyltransferases"/>
    <property type="match status" value="1"/>
</dbReference>
<dbReference type="Gene3D" id="3.40.50.150">
    <property type="entry name" value="Vaccinia Virus protein VP39"/>
    <property type="match status" value="1"/>
</dbReference>
<feature type="domain" description="Methyltransferase" evidence="3">
    <location>
        <begin position="35"/>
        <end position="131"/>
    </location>
</feature>
<dbReference type="GO" id="GO:0030798">
    <property type="term" value="F:trans-aconitate 2-methyltransferase activity"/>
    <property type="evidence" value="ECO:0007669"/>
    <property type="project" value="InterPro"/>
</dbReference>
<organism evidence="4 5">
    <name type="scientific">Aspergillus sclerotioniger CBS 115572</name>
    <dbReference type="NCBI Taxonomy" id="1450535"/>
    <lineage>
        <taxon>Eukaryota</taxon>
        <taxon>Fungi</taxon>
        <taxon>Dikarya</taxon>
        <taxon>Ascomycota</taxon>
        <taxon>Pezizomycotina</taxon>
        <taxon>Eurotiomycetes</taxon>
        <taxon>Eurotiomycetidae</taxon>
        <taxon>Eurotiales</taxon>
        <taxon>Aspergillaceae</taxon>
        <taxon>Aspergillus</taxon>
        <taxon>Aspergillus subgen. Circumdati</taxon>
    </lineage>
</organism>
<keyword evidence="5" id="KW-1185">Reference proteome</keyword>
<keyword evidence="2 4" id="KW-0808">Transferase</keyword>
<comment type="caution">
    <text evidence="4">The sequence shown here is derived from an EMBL/GenBank/DDBJ whole genome shotgun (WGS) entry which is preliminary data.</text>
</comment>
<evidence type="ECO:0000259" key="3">
    <source>
        <dbReference type="Pfam" id="PF13649"/>
    </source>
</evidence>
<dbReference type="GO" id="GO:0032259">
    <property type="term" value="P:methylation"/>
    <property type="evidence" value="ECO:0007669"/>
    <property type="project" value="UniProtKB-KW"/>
</dbReference>
<dbReference type="GeneID" id="37115639"/>
<dbReference type="Pfam" id="PF13649">
    <property type="entry name" value="Methyltransf_25"/>
    <property type="match status" value="1"/>
</dbReference>
<dbReference type="PANTHER" id="PTHR43861:SF1">
    <property type="entry name" value="TRANS-ACONITATE 2-METHYLTRANSFERASE"/>
    <property type="match status" value="1"/>
</dbReference>
<evidence type="ECO:0000256" key="1">
    <source>
        <dbReference type="ARBA" id="ARBA00022603"/>
    </source>
</evidence>
<evidence type="ECO:0000313" key="4">
    <source>
        <dbReference type="EMBL" id="PWY71134.1"/>
    </source>
</evidence>
<dbReference type="STRING" id="1450535.A0A317V9X4"/>
<reference evidence="4 5" key="1">
    <citation type="submission" date="2016-12" db="EMBL/GenBank/DDBJ databases">
        <title>The genomes of Aspergillus section Nigri reveals drivers in fungal speciation.</title>
        <authorList>
            <consortium name="DOE Joint Genome Institute"/>
            <person name="Vesth T.C."/>
            <person name="Nybo J."/>
            <person name="Theobald S."/>
            <person name="Brandl J."/>
            <person name="Frisvad J.C."/>
            <person name="Nielsen K.F."/>
            <person name="Lyhne E.K."/>
            <person name="Kogle M.E."/>
            <person name="Kuo A."/>
            <person name="Riley R."/>
            <person name="Clum A."/>
            <person name="Nolan M."/>
            <person name="Lipzen A."/>
            <person name="Salamov A."/>
            <person name="Henrissat B."/>
            <person name="Wiebenga A."/>
            <person name="De Vries R.P."/>
            <person name="Grigoriev I.V."/>
            <person name="Mortensen U.H."/>
            <person name="Andersen M.R."/>
            <person name="Baker S.E."/>
        </authorList>
    </citation>
    <scope>NUCLEOTIDE SEQUENCE [LARGE SCALE GENOMIC DNA]</scope>
    <source>
        <strain evidence="4 5">CBS 115572</strain>
    </source>
</reference>
<protein>
    <submittedName>
        <fullName evidence="4">S-adenosyl-L-methionine-dependent methyltransferase</fullName>
    </submittedName>
</protein>
<evidence type="ECO:0000313" key="5">
    <source>
        <dbReference type="Proteomes" id="UP000246702"/>
    </source>
</evidence>
<dbReference type="CDD" id="cd02440">
    <property type="entry name" value="AdoMet_MTases"/>
    <property type="match status" value="1"/>
</dbReference>
<dbReference type="RefSeq" id="XP_025462889.1">
    <property type="nucleotide sequence ID" value="XM_025613496.1"/>
</dbReference>
<dbReference type="InterPro" id="IPR029063">
    <property type="entry name" value="SAM-dependent_MTases_sf"/>
</dbReference>
<keyword evidence="1 4" id="KW-0489">Methyltransferase</keyword>
<evidence type="ECO:0000256" key="2">
    <source>
        <dbReference type="ARBA" id="ARBA00022679"/>
    </source>
</evidence>